<feature type="compositionally biased region" description="Polar residues" evidence="1">
    <location>
        <begin position="182"/>
        <end position="191"/>
    </location>
</feature>
<sequence>MMYRSNAQTFKKFEISPEPCTLVPLNAVKRIQWMPHEKRIALQSAVSQYLRGGTDEEKWRFAYRWLFPETNPDETPCPYLQDSVISIVSSVVDDFEVRLRELIRSSTDLDDLESQIPVIRGQFLAQYGINIIEAEQDYPSLASLRTASSSPGSGRLMTTTPLNAADLNHPHLERDTNHEHFTLSSGSQPNLNELPAGHSAHQDIPLEPLVSNDLDWLHHTDFPNFGDMSDWDPSTWNPDYETTNDASNSLYVTENPKDLHGYGPLIQEESLSFS</sequence>
<feature type="non-terminal residue" evidence="2">
    <location>
        <position position="274"/>
    </location>
</feature>
<dbReference type="AlphaFoldDB" id="A0A9P8FWE7"/>
<organism evidence="2 3">
    <name type="scientific">Aureobasidium melanogenum</name>
    <name type="common">Aureobasidium pullulans var. melanogenum</name>
    <dbReference type="NCBI Taxonomy" id="46634"/>
    <lineage>
        <taxon>Eukaryota</taxon>
        <taxon>Fungi</taxon>
        <taxon>Dikarya</taxon>
        <taxon>Ascomycota</taxon>
        <taxon>Pezizomycotina</taxon>
        <taxon>Dothideomycetes</taxon>
        <taxon>Dothideomycetidae</taxon>
        <taxon>Dothideales</taxon>
        <taxon>Saccotheciaceae</taxon>
        <taxon>Aureobasidium</taxon>
    </lineage>
</organism>
<evidence type="ECO:0000256" key="1">
    <source>
        <dbReference type="SAM" id="MobiDB-lite"/>
    </source>
</evidence>
<evidence type="ECO:0000313" key="3">
    <source>
        <dbReference type="Proteomes" id="UP000729357"/>
    </source>
</evidence>
<dbReference type="Proteomes" id="UP000729357">
    <property type="component" value="Unassembled WGS sequence"/>
</dbReference>
<feature type="region of interest" description="Disordered" evidence="1">
    <location>
        <begin position="180"/>
        <end position="199"/>
    </location>
</feature>
<reference evidence="2" key="2">
    <citation type="submission" date="2021-08" db="EMBL/GenBank/DDBJ databases">
        <authorList>
            <person name="Gostincar C."/>
            <person name="Sun X."/>
            <person name="Song Z."/>
            <person name="Gunde-Cimerman N."/>
        </authorList>
    </citation>
    <scope>NUCLEOTIDE SEQUENCE</scope>
    <source>
        <strain evidence="2">EXF-9298</strain>
    </source>
</reference>
<dbReference type="EMBL" id="JAHFXS010000681">
    <property type="protein sequence ID" value="KAG9982710.1"/>
    <property type="molecule type" value="Genomic_DNA"/>
</dbReference>
<accession>A0A9P8FWE7</accession>
<gene>
    <name evidence="2" type="ORF">KCU98_g6586</name>
</gene>
<evidence type="ECO:0000313" key="2">
    <source>
        <dbReference type="EMBL" id="KAG9982710.1"/>
    </source>
</evidence>
<keyword evidence="3" id="KW-1185">Reference proteome</keyword>
<reference evidence="2" key="1">
    <citation type="journal article" date="2021" name="J Fungi (Basel)">
        <title>Virulence traits and population genomics of the black yeast Aureobasidium melanogenum.</title>
        <authorList>
            <person name="Cernosa A."/>
            <person name="Sun X."/>
            <person name="Gostincar C."/>
            <person name="Fang C."/>
            <person name="Gunde-Cimerman N."/>
            <person name="Song Z."/>
        </authorList>
    </citation>
    <scope>NUCLEOTIDE SEQUENCE</scope>
    <source>
        <strain evidence="2">EXF-9298</strain>
    </source>
</reference>
<comment type="caution">
    <text evidence="2">The sequence shown here is derived from an EMBL/GenBank/DDBJ whole genome shotgun (WGS) entry which is preliminary data.</text>
</comment>
<protein>
    <submittedName>
        <fullName evidence="2">Uncharacterized protein</fullName>
    </submittedName>
</protein>
<name>A0A9P8FWE7_AURME</name>
<proteinExistence type="predicted"/>